<dbReference type="InterPro" id="IPR002575">
    <property type="entry name" value="Aminoglycoside_PTrfase"/>
</dbReference>
<dbReference type="InterPro" id="IPR011009">
    <property type="entry name" value="Kinase-like_dom_sf"/>
</dbReference>
<organism evidence="1 2">
    <name type="scientific">Thermobifida halotolerans</name>
    <dbReference type="NCBI Taxonomy" id="483545"/>
    <lineage>
        <taxon>Bacteria</taxon>
        <taxon>Bacillati</taxon>
        <taxon>Actinomycetota</taxon>
        <taxon>Actinomycetes</taxon>
        <taxon>Streptosporangiales</taxon>
        <taxon>Nocardiopsidaceae</taxon>
        <taxon>Thermobifida</taxon>
    </lineage>
</organism>
<dbReference type="RefSeq" id="WP_068693828.1">
    <property type="nucleotide sequence ID" value="NZ_CP063196.1"/>
</dbReference>
<protein>
    <submittedName>
        <fullName evidence="1">Aminoglycoside phosphotransferase family protein</fullName>
    </submittedName>
</protein>
<gene>
    <name evidence="1" type="ORF">NI17_009810</name>
</gene>
<proteinExistence type="predicted"/>
<dbReference type="KEGG" id="thao:NI17_009810"/>
<dbReference type="Pfam" id="PF01636">
    <property type="entry name" value="APH"/>
    <property type="match status" value="1"/>
</dbReference>
<dbReference type="AlphaFoldDB" id="A0A399FWV6"/>
<sequence length="294" mass="32602">MAGLTERKARGAAFDAALRSGLDSSGMRIMGPVGDNATLLLPREGVVLRVTPRVHLGRVRRELAIARWLLAESFPVVRPLVTQPLTVDGHVVTVWEAIPDPVIASPADLGALLRRLHELCPSEDLELPALDPFRGVEGYLNAAVGLSLDELRQLRHLHGRLRTAFQHLVFELPSGPVHGDAHRKNAIRGSDGRVVLLDLERFSTGPREWDLIVAAVYVRLGWYSPADYTDFVRAYGTDVREWVGFETLAAIRELRMTAWLCARTGREPHLLPEARKRIASLLTPSAPRHWTPGT</sequence>
<name>A0A399FWV6_9ACTN</name>
<dbReference type="Gene3D" id="3.90.1200.10">
    <property type="match status" value="1"/>
</dbReference>
<keyword evidence="2" id="KW-1185">Reference proteome</keyword>
<dbReference type="Proteomes" id="UP000265719">
    <property type="component" value="Chromosome"/>
</dbReference>
<dbReference type="EMBL" id="CP063196">
    <property type="protein sequence ID" value="UOE21379.1"/>
    <property type="molecule type" value="Genomic_DNA"/>
</dbReference>
<reference evidence="1" key="1">
    <citation type="submission" date="2020-10" db="EMBL/GenBank/DDBJ databases">
        <title>De novo genome project of the cellulose decomposer Thermobifida halotolerans type strain.</title>
        <authorList>
            <person name="Nagy I."/>
            <person name="Horvath B."/>
            <person name="Kukolya J."/>
            <person name="Nagy I."/>
            <person name="Orsini M."/>
        </authorList>
    </citation>
    <scope>NUCLEOTIDE SEQUENCE</scope>
    <source>
        <strain evidence="1">DSM 44931</strain>
    </source>
</reference>
<evidence type="ECO:0000313" key="1">
    <source>
        <dbReference type="EMBL" id="UOE21379.1"/>
    </source>
</evidence>
<dbReference type="SUPFAM" id="SSF56112">
    <property type="entry name" value="Protein kinase-like (PK-like)"/>
    <property type="match status" value="1"/>
</dbReference>
<accession>A0A399FWV6</accession>
<evidence type="ECO:0000313" key="2">
    <source>
        <dbReference type="Proteomes" id="UP000265719"/>
    </source>
</evidence>